<dbReference type="PANTHER" id="PTHR45138">
    <property type="entry name" value="REGULATORY COMPONENTS OF SENSORY TRANSDUCTION SYSTEM"/>
    <property type="match status" value="1"/>
</dbReference>
<dbReference type="CDD" id="cd01949">
    <property type="entry name" value="GGDEF"/>
    <property type="match status" value="1"/>
</dbReference>
<dbReference type="Gene3D" id="3.30.70.270">
    <property type="match status" value="1"/>
</dbReference>
<dbReference type="PANTHER" id="PTHR45138:SF9">
    <property type="entry name" value="DIGUANYLATE CYCLASE DGCM-RELATED"/>
    <property type="match status" value="1"/>
</dbReference>
<evidence type="ECO:0000313" key="5">
    <source>
        <dbReference type="Proteomes" id="UP001319121"/>
    </source>
</evidence>
<accession>A0AAN1T0M5</accession>
<dbReference type="GO" id="GO:0052621">
    <property type="term" value="F:diguanylate cyclase activity"/>
    <property type="evidence" value="ECO:0007669"/>
    <property type="project" value="UniProtKB-EC"/>
</dbReference>
<name>A0AAN1T0M5_9PROT</name>
<dbReference type="SMART" id="SM00267">
    <property type="entry name" value="GGDEF"/>
    <property type="match status" value="1"/>
</dbReference>
<dbReference type="PROSITE" id="PS50887">
    <property type="entry name" value="GGDEF"/>
    <property type="match status" value="1"/>
</dbReference>
<feature type="domain" description="GGDEF" evidence="3">
    <location>
        <begin position="297"/>
        <end position="432"/>
    </location>
</feature>
<dbReference type="InterPro" id="IPR000160">
    <property type="entry name" value="GGDEF_dom"/>
</dbReference>
<evidence type="ECO:0000256" key="1">
    <source>
        <dbReference type="ARBA" id="ARBA00012528"/>
    </source>
</evidence>
<dbReference type="Pfam" id="PF00990">
    <property type="entry name" value="GGDEF"/>
    <property type="match status" value="1"/>
</dbReference>
<proteinExistence type="predicted"/>
<gene>
    <name evidence="4" type="ORF">FGKAn22_22480</name>
</gene>
<dbReference type="FunFam" id="3.30.70.270:FF:000001">
    <property type="entry name" value="Diguanylate cyclase domain protein"/>
    <property type="match status" value="1"/>
</dbReference>
<dbReference type="AlphaFoldDB" id="A0AAN1T0M5"/>
<dbReference type="EC" id="2.7.7.65" evidence="1"/>
<organism evidence="4 5">
    <name type="scientific">Ferrigenium kumadai</name>
    <dbReference type="NCBI Taxonomy" id="1682490"/>
    <lineage>
        <taxon>Bacteria</taxon>
        <taxon>Pseudomonadati</taxon>
        <taxon>Pseudomonadota</taxon>
        <taxon>Betaproteobacteria</taxon>
        <taxon>Nitrosomonadales</taxon>
        <taxon>Gallionellaceae</taxon>
        <taxon>Ferrigenium</taxon>
    </lineage>
</organism>
<evidence type="ECO:0000313" key="4">
    <source>
        <dbReference type="EMBL" id="BBJ00556.1"/>
    </source>
</evidence>
<dbReference type="Proteomes" id="UP001319121">
    <property type="component" value="Chromosome"/>
</dbReference>
<dbReference type="NCBIfam" id="TIGR00254">
    <property type="entry name" value="GGDEF"/>
    <property type="match status" value="1"/>
</dbReference>
<dbReference type="InterPro" id="IPR029787">
    <property type="entry name" value="Nucleotide_cyclase"/>
</dbReference>
<dbReference type="InterPro" id="IPR043128">
    <property type="entry name" value="Rev_trsase/Diguanyl_cyclase"/>
</dbReference>
<dbReference type="SUPFAM" id="SSF55073">
    <property type="entry name" value="Nucleotide cyclase"/>
    <property type="match status" value="1"/>
</dbReference>
<keyword evidence="5" id="KW-1185">Reference proteome</keyword>
<dbReference type="KEGG" id="fku:FGKAn22_22480"/>
<reference evidence="4 5" key="1">
    <citation type="submission" date="2019-03" db="EMBL/GenBank/DDBJ databases">
        <title>Complete genome sequence of Ferrigenium kumadai strain An22, a microaerophilic iron-oxidizing bacterium isolated from a paddy field soil.</title>
        <authorList>
            <person name="Watanabe T."/>
            <person name="Asakawa S."/>
        </authorList>
    </citation>
    <scope>NUCLEOTIDE SEQUENCE [LARGE SCALE GENOMIC DNA]</scope>
    <source>
        <strain evidence="4 5">An22</strain>
    </source>
</reference>
<protein>
    <recommendedName>
        <fullName evidence="1">diguanylate cyclase</fullName>
        <ecNumber evidence="1">2.7.7.65</ecNumber>
    </recommendedName>
</protein>
<comment type="catalytic activity">
    <reaction evidence="2">
        <text>2 GTP = 3',3'-c-di-GMP + 2 diphosphate</text>
        <dbReference type="Rhea" id="RHEA:24898"/>
        <dbReference type="ChEBI" id="CHEBI:33019"/>
        <dbReference type="ChEBI" id="CHEBI:37565"/>
        <dbReference type="ChEBI" id="CHEBI:58805"/>
        <dbReference type="EC" id="2.7.7.65"/>
    </reaction>
</comment>
<evidence type="ECO:0000256" key="2">
    <source>
        <dbReference type="ARBA" id="ARBA00034247"/>
    </source>
</evidence>
<sequence>MNLAHAGVQEDSGIEVLGSMLAGLVQALRNVHVLSGEHGANLVKNIESNAWYSMAIFFRLLDDLDRFEVDTGPILFHAGACFARDWFENGNNHLVNCASDFLRMQGNSVGYSMAHRGDREKIGWLDLAEFDESAGYAKLVCVTPYPSEFERGLFHCGTYLAGDVDYVHIDTTEEPCSTYLSKKTHTIRFHKKADEAVNANLEALLLRLTPVSAIAIPEELQEPMAWRLKALEERYEQDQRFNEQSGLLLSNAASQVCMLSDRLHRLAHRDHLTDVLNRRAALENTQNILALAARNGLSVGFIMVDVDHFKSINDIWGHEAGDEALCSVAAILGDNIRDSDVLGRMGGEEFLIVLPETDLDGALVVAEKLRMAVQEQGLPSKYKADRPLTISAGVSATGAAPGARFLDCQDYIRQADHALYRSKQNGRNRVST</sequence>
<dbReference type="EMBL" id="AP019536">
    <property type="protein sequence ID" value="BBJ00556.1"/>
    <property type="molecule type" value="Genomic_DNA"/>
</dbReference>
<evidence type="ECO:0000259" key="3">
    <source>
        <dbReference type="PROSITE" id="PS50887"/>
    </source>
</evidence>
<dbReference type="InterPro" id="IPR050469">
    <property type="entry name" value="Diguanylate_Cyclase"/>
</dbReference>